<gene>
    <name evidence="1" type="ORF">SCD90_09705</name>
</gene>
<accession>A0ABU4RU30</accession>
<dbReference type="RefSeq" id="WP_319844472.1">
    <property type="nucleotide sequence ID" value="NZ_JAXAFJ010000005.1"/>
</dbReference>
<comment type="caution">
    <text evidence="1">The sequence shown here is derived from an EMBL/GenBank/DDBJ whole genome shotgun (WGS) entry which is preliminary data.</text>
</comment>
<keyword evidence="2" id="KW-1185">Reference proteome</keyword>
<evidence type="ECO:0000313" key="1">
    <source>
        <dbReference type="EMBL" id="MDX6806341.1"/>
    </source>
</evidence>
<name>A0ABU4RU30_9HYPH</name>
<evidence type="ECO:0000313" key="2">
    <source>
        <dbReference type="Proteomes" id="UP001274321"/>
    </source>
</evidence>
<protein>
    <submittedName>
        <fullName evidence="1">Uncharacterized protein</fullName>
    </submittedName>
</protein>
<proteinExistence type="predicted"/>
<sequence length="187" mass="20658">MNDVQTTTAKATAKEEGANCPVTSLLRLVNEWSEEHDRLDCLGKAGATALNECWRENAQVVLMERVLSAPLAMAYLPARSLEGAVSKLMIAATIYEDLPDEDENERFVREQRFIAASFLADATRYFVEAHGIDFTQTAVNRHLSMRRWPDQAIAVAKTITDITVDDDATYQKISGTFLGFQGGVANA</sequence>
<dbReference type="Proteomes" id="UP001274321">
    <property type="component" value="Unassembled WGS sequence"/>
</dbReference>
<dbReference type="EMBL" id="JAXAFJ010000005">
    <property type="protein sequence ID" value="MDX6806341.1"/>
    <property type="molecule type" value="Genomic_DNA"/>
</dbReference>
<organism evidence="1 2">
    <name type="scientific">Terrihabitans rhizophilus</name>
    <dbReference type="NCBI Taxonomy" id="3092662"/>
    <lineage>
        <taxon>Bacteria</taxon>
        <taxon>Pseudomonadati</taxon>
        <taxon>Pseudomonadota</taxon>
        <taxon>Alphaproteobacteria</taxon>
        <taxon>Hyphomicrobiales</taxon>
        <taxon>Terrihabitans</taxon>
    </lineage>
</organism>
<reference evidence="1 2" key="1">
    <citation type="submission" date="2023-11" db="EMBL/GenBank/DDBJ databases">
        <authorList>
            <person name="Bao R."/>
        </authorList>
    </citation>
    <scope>NUCLEOTIDE SEQUENCE [LARGE SCALE GENOMIC DNA]</scope>
    <source>
        <strain evidence="1 2">PJ23</strain>
    </source>
</reference>